<dbReference type="Gene3D" id="3.40.190.290">
    <property type="match status" value="1"/>
</dbReference>
<name>A0A545TFQ1_9GAMM</name>
<dbReference type="Proteomes" id="UP000319732">
    <property type="component" value="Unassembled WGS sequence"/>
</dbReference>
<dbReference type="InterPro" id="IPR036390">
    <property type="entry name" value="WH_DNA-bd_sf"/>
</dbReference>
<dbReference type="PROSITE" id="PS50931">
    <property type="entry name" value="HTH_LYSR"/>
    <property type="match status" value="1"/>
</dbReference>
<dbReference type="AlphaFoldDB" id="A0A545TFQ1"/>
<dbReference type="SUPFAM" id="SSF46785">
    <property type="entry name" value="Winged helix' DNA-binding domain"/>
    <property type="match status" value="1"/>
</dbReference>
<protein>
    <submittedName>
        <fullName evidence="6">LysR family transcriptional regulator</fullName>
    </submittedName>
</protein>
<evidence type="ECO:0000256" key="4">
    <source>
        <dbReference type="ARBA" id="ARBA00023163"/>
    </source>
</evidence>
<dbReference type="InterPro" id="IPR036388">
    <property type="entry name" value="WH-like_DNA-bd_sf"/>
</dbReference>
<dbReference type="Pfam" id="PF00126">
    <property type="entry name" value="HTH_1"/>
    <property type="match status" value="1"/>
</dbReference>
<dbReference type="GO" id="GO:0000976">
    <property type="term" value="F:transcription cis-regulatory region binding"/>
    <property type="evidence" value="ECO:0007669"/>
    <property type="project" value="TreeGrafter"/>
</dbReference>
<dbReference type="Gene3D" id="1.10.10.10">
    <property type="entry name" value="Winged helix-like DNA-binding domain superfamily/Winged helix DNA-binding domain"/>
    <property type="match status" value="1"/>
</dbReference>
<organism evidence="6 7">
    <name type="scientific">Exilibacterium tricleocarpae</name>
    <dbReference type="NCBI Taxonomy" id="2591008"/>
    <lineage>
        <taxon>Bacteria</taxon>
        <taxon>Pseudomonadati</taxon>
        <taxon>Pseudomonadota</taxon>
        <taxon>Gammaproteobacteria</taxon>
        <taxon>Cellvibrionales</taxon>
        <taxon>Cellvibrionaceae</taxon>
        <taxon>Exilibacterium</taxon>
    </lineage>
</organism>
<feature type="domain" description="HTH lysR-type" evidence="5">
    <location>
        <begin position="1"/>
        <end position="58"/>
    </location>
</feature>
<keyword evidence="2" id="KW-0805">Transcription regulation</keyword>
<dbReference type="FunFam" id="1.10.10.10:FF:000001">
    <property type="entry name" value="LysR family transcriptional regulator"/>
    <property type="match status" value="1"/>
</dbReference>
<dbReference type="GO" id="GO:0003700">
    <property type="term" value="F:DNA-binding transcription factor activity"/>
    <property type="evidence" value="ECO:0007669"/>
    <property type="project" value="InterPro"/>
</dbReference>
<dbReference type="Pfam" id="PF03466">
    <property type="entry name" value="LysR_substrate"/>
    <property type="match status" value="1"/>
</dbReference>
<evidence type="ECO:0000256" key="1">
    <source>
        <dbReference type="ARBA" id="ARBA00009437"/>
    </source>
</evidence>
<dbReference type="CDD" id="cd05466">
    <property type="entry name" value="PBP2_LTTR_substrate"/>
    <property type="match status" value="1"/>
</dbReference>
<dbReference type="SUPFAM" id="SSF53850">
    <property type="entry name" value="Periplasmic binding protein-like II"/>
    <property type="match status" value="1"/>
</dbReference>
<dbReference type="InterPro" id="IPR005119">
    <property type="entry name" value="LysR_subst-bd"/>
</dbReference>
<dbReference type="RefSeq" id="WP_142905237.1">
    <property type="nucleotide sequence ID" value="NZ_ML660095.1"/>
</dbReference>
<sequence length="298" mass="32368">MELSQLEAFVAIAEAKGFSKAANKLNLTQPAISRRIRQLEDMLGASLFDRIATGVVLTEPGESFLPYARRAIASVRDGVDIVRDGLAQARGAVSCALVGTLASTGITDAMHAYCRAYPQVELTLRTASSAVVSTLVLNGEVNLGVRYFDDPNPDLKRILLGDERVVPVAAGDVGDQTQASVPLSQLYKKWLSFPLEQHAAQFNYPVLLRRQVLQAGIEGVEFVDVDSLTAQKRMIEAGFGCGLLPLSSMQEELDRGTLRVLDWPQLCTGIPVYLIYRSRAYISPALQCLVTALQTATL</sequence>
<gene>
    <name evidence="6" type="ORF">FKG94_15575</name>
</gene>
<evidence type="ECO:0000313" key="7">
    <source>
        <dbReference type="Proteomes" id="UP000319732"/>
    </source>
</evidence>
<keyword evidence="7" id="KW-1185">Reference proteome</keyword>
<comment type="caution">
    <text evidence="6">The sequence shown here is derived from an EMBL/GenBank/DDBJ whole genome shotgun (WGS) entry which is preliminary data.</text>
</comment>
<comment type="similarity">
    <text evidence="1">Belongs to the LysR transcriptional regulatory family.</text>
</comment>
<dbReference type="PANTHER" id="PTHR30126">
    <property type="entry name" value="HTH-TYPE TRANSCRIPTIONAL REGULATOR"/>
    <property type="match status" value="1"/>
</dbReference>
<evidence type="ECO:0000313" key="6">
    <source>
        <dbReference type="EMBL" id="TQV76028.1"/>
    </source>
</evidence>
<evidence type="ECO:0000259" key="5">
    <source>
        <dbReference type="PROSITE" id="PS50931"/>
    </source>
</evidence>
<proteinExistence type="inferred from homology"/>
<evidence type="ECO:0000256" key="3">
    <source>
        <dbReference type="ARBA" id="ARBA00023125"/>
    </source>
</evidence>
<keyword evidence="3" id="KW-0238">DNA-binding</keyword>
<reference evidence="6 7" key="1">
    <citation type="submission" date="2019-06" db="EMBL/GenBank/DDBJ databases">
        <title>Whole genome sequence for Cellvibrionaceae sp. R142.</title>
        <authorList>
            <person name="Wang G."/>
        </authorList>
    </citation>
    <scope>NUCLEOTIDE SEQUENCE [LARGE SCALE GENOMIC DNA]</scope>
    <source>
        <strain evidence="6 7">R142</strain>
    </source>
</reference>
<accession>A0A545TFQ1</accession>
<dbReference type="EMBL" id="VHSG01000015">
    <property type="protein sequence ID" value="TQV76028.1"/>
    <property type="molecule type" value="Genomic_DNA"/>
</dbReference>
<dbReference type="InterPro" id="IPR000847">
    <property type="entry name" value="LysR_HTH_N"/>
</dbReference>
<keyword evidence="4" id="KW-0804">Transcription</keyword>
<dbReference type="OrthoDB" id="9786526at2"/>
<dbReference type="PANTHER" id="PTHR30126:SF40">
    <property type="entry name" value="HTH-TYPE TRANSCRIPTIONAL REGULATOR GLTR"/>
    <property type="match status" value="1"/>
</dbReference>
<evidence type="ECO:0000256" key="2">
    <source>
        <dbReference type="ARBA" id="ARBA00023015"/>
    </source>
</evidence>
<dbReference type="PRINTS" id="PR00039">
    <property type="entry name" value="HTHLYSR"/>
</dbReference>